<name>A0AAV5T1W3_9BILA</name>
<proteinExistence type="predicted"/>
<dbReference type="Proteomes" id="UP001432027">
    <property type="component" value="Unassembled WGS sequence"/>
</dbReference>
<evidence type="ECO:0000313" key="1">
    <source>
        <dbReference type="EMBL" id="GMS89576.1"/>
    </source>
</evidence>
<feature type="non-terminal residue" evidence="1">
    <location>
        <position position="1"/>
    </location>
</feature>
<gene>
    <name evidence="1" type="ORF">PENTCL1PPCAC_11750</name>
</gene>
<feature type="non-terminal residue" evidence="1">
    <location>
        <position position="105"/>
    </location>
</feature>
<reference evidence="1" key="1">
    <citation type="submission" date="2023-10" db="EMBL/GenBank/DDBJ databases">
        <title>Genome assembly of Pristionchus species.</title>
        <authorList>
            <person name="Yoshida K."/>
            <person name="Sommer R.J."/>
        </authorList>
    </citation>
    <scope>NUCLEOTIDE SEQUENCE</scope>
    <source>
        <strain evidence="1">RS0144</strain>
    </source>
</reference>
<keyword evidence="2" id="KW-1185">Reference proteome</keyword>
<comment type="caution">
    <text evidence="1">The sequence shown here is derived from an EMBL/GenBank/DDBJ whole genome shotgun (WGS) entry which is preliminary data.</text>
</comment>
<sequence>SIGVIGDEERLRGSGIGIRITRVFADSSQLIGGSTMDENGLESLDILLLSCPFSECRCLEGTTVREGQRPRLLAHHLVDGVEVLGGVFLRLSSREEDYSGNSRGN</sequence>
<protein>
    <submittedName>
        <fullName evidence="1">Uncharacterized protein</fullName>
    </submittedName>
</protein>
<organism evidence="1 2">
    <name type="scientific">Pristionchus entomophagus</name>
    <dbReference type="NCBI Taxonomy" id="358040"/>
    <lineage>
        <taxon>Eukaryota</taxon>
        <taxon>Metazoa</taxon>
        <taxon>Ecdysozoa</taxon>
        <taxon>Nematoda</taxon>
        <taxon>Chromadorea</taxon>
        <taxon>Rhabditida</taxon>
        <taxon>Rhabditina</taxon>
        <taxon>Diplogasteromorpha</taxon>
        <taxon>Diplogasteroidea</taxon>
        <taxon>Neodiplogasteridae</taxon>
        <taxon>Pristionchus</taxon>
    </lineage>
</organism>
<dbReference type="EMBL" id="BTSX01000003">
    <property type="protein sequence ID" value="GMS89576.1"/>
    <property type="molecule type" value="Genomic_DNA"/>
</dbReference>
<evidence type="ECO:0000313" key="2">
    <source>
        <dbReference type="Proteomes" id="UP001432027"/>
    </source>
</evidence>
<accession>A0AAV5T1W3</accession>
<dbReference type="AlphaFoldDB" id="A0AAV5T1W3"/>